<name>A0ABS3U9Y4_9ACTN</name>
<comment type="caution">
    <text evidence="2">The sequence shown here is derived from an EMBL/GenBank/DDBJ whole genome shotgun (WGS) entry which is preliminary data.</text>
</comment>
<reference evidence="2 3" key="1">
    <citation type="submission" date="2021-03" db="EMBL/GenBank/DDBJ databases">
        <title>Glycomyces sp. nov., a novel actinomycete isolated from soil.</title>
        <authorList>
            <person name="Yang X."/>
            <person name="Xu X."/>
        </authorList>
    </citation>
    <scope>NUCLEOTIDE SEQUENCE [LARGE SCALE GENOMIC DNA]</scope>
    <source>
        <strain evidence="2 3">NEAU-S30</strain>
    </source>
</reference>
<evidence type="ECO:0008006" key="4">
    <source>
        <dbReference type="Google" id="ProtNLM"/>
    </source>
</evidence>
<evidence type="ECO:0000256" key="1">
    <source>
        <dbReference type="SAM" id="MobiDB-lite"/>
    </source>
</evidence>
<gene>
    <name evidence="2" type="ORF">J5V16_22455</name>
</gene>
<dbReference type="Proteomes" id="UP000681341">
    <property type="component" value="Unassembled WGS sequence"/>
</dbReference>
<evidence type="ECO:0000313" key="2">
    <source>
        <dbReference type="EMBL" id="MBO3735595.1"/>
    </source>
</evidence>
<feature type="region of interest" description="Disordered" evidence="1">
    <location>
        <begin position="113"/>
        <end position="146"/>
    </location>
</feature>
<organism evidence="2 3">
    <name type="scientific">Glycomyces niveus</name>
    <dbReference type="NCBI Taxonomy" id="2820287"/>
    <lineage>
        <taxon>Bacteria</taxon>
        <taxon>Bacillati</taxon>
        <taxon>Actinomycetota</taxon>
        <taxon>Actinomycetes</taxon>
        <taxon>Glycomycetales</taxon>
        <taxon>Glycomycetaceae</taxon>
        <taxon>Glycomyces</taxon>
    </lineage>
</organism>
<dbReference type="RefSeq" id="WP_208499277.1">
    <property type="nucleotide sequence ID" value="NZ_JAGFNP010000016.1"/>
</dbReference>
<keyword evidence="3" id="KW-1185">Reference proteome</keyword>
<proteinExistence type="predicted"/>
<dbReference type="EMBL" id="JAGFNP010000016">
    <property type="protein sequence ID" value="MBO3735595.1"/>
    <property type="molecule type" value="Genomic_DNA"/>
</dbReference>
<accession>A0ABS3U9Y4</accession>
<protein>
    <recommendedName>
        <fullName evidence="4">PE domain-containing protein</fullName>
    </recommendedName>
</protein>
<feature type="compositionally biased region" description="Low complexity" evidence="1">
    <location>
        <begin position="113"/>
        <end position="125"/>
    </location>
</feature>
<evidence type="ECO:0000313" key="3">
    <source>
        <dbReference type="Proteomes" id="UP000681341"/>
    </source>
</evidence>
<sequence>MAERKFDPDAVARYRDFLLYWLEDVLEAEGGPISSMREGALKKAPAFGTTSEGKEAAATYATSHQTAWGNLQALRQSLFGIIQALNAALEGVETSEEYNVDDFKTQYDEFASSSAGSAAGGNTSATGGGDGGDTGATSDDYANALG</sequence>